<comment type="subcellular location">
    <subcellularLocation>
        <location evidence="1">Cell inner membrane</location>
        <topology evidence="1">Single-pass membrane protein</topology>
        <orientation evidence="1">Periplasmic side</orientation>
    </subcellularLocation>
</comment>
<dbReference type="PROSITE" id="PS52015">
    <property type="entry name" value="TONB_CTD"/>
    <property type="match status" value="1"/>
</dbReference>
<evidence type="ECO:0000256" key="8">
    <source>
        <dbReference type="ARBA" id="ARBA00022989"/>
    </source>
</evidence>
<feature type="domain" description="TonB C-terminal" evidence="10">
    <location>
        <begin position="285"/>
        <end position="375"/>
    </location>
</feature>
<evidence type="ECO:0000256" key="5">
    <source>
        <dbReference type="ARBA" id="ARBA00022519"/>
    </source>
</evidence>
<dbReference type="PANTHER" id="PTHR33446:SF14">
    <property type="entry name" value="PROTEIN TONB"/>
    <property type="match status" value="1"/>
</dbReference>
<evidence type="ECO:0000256" key="2">
    <source>
        <dbReference type="ARBA" id="ARBA00006555"/>
    </source>
</evidence>
<dbReference type="Gene3D" id="3.30.1150.10">
    <property type="match status" value="1"/>
</dbReference>
<dbReference type="PANTHER" id="PTHR33446">
    <property type="entry name" value="PROTEIN TONB-RELATED"/>
    <property type="match status" value="1"/>
</dbReference>
<evidence type="ECO:0000256" key="9">
    <source>
        <dbReference type="ARBA" id="ARBA00023136"/>
    </source>
</evidence>
<evidence type="ECO:0000313" key="12">
    <source>
        <dbReference type="Proteomes" id="UP000291106"/>
    </source>
</evidence>
<keyword evidence="6" id="KW-0812">Transmembrane</keyword>
<gene>
    <name evidence="11" type="ORF">EXU30_19095</name>
</gene>
<protein>
    <submittedName>
        <fullName evidence="11">TonB family protein</fullName>
    </submittedName>
</protein>
<dbReference type="InterPro" id="IPR011990">
    <property type="entry name" value="TPR-like_helical_dom_sf"/>
</dbReference>
<organism evidence="11 12">
    <name type="scientific">Shewanella maritima</name>
    <dbReference type="NCBI Taxonomy" id="2520507"/>
    <lineage>
        <taxon>Bacteria</taxon>
        <taxon>Pseudomonadati</taxon>
        <taxon>Pseudomonadota</taxon>
        <taxon>Gammaproteobacteria</taxon>
        <taxon>Alteromonadales</taxon>
        <taxon>Shewanellaceae</taxon>
        <taxon>Shewanella</taxon>
    </lineage>
</organism>
<dbReference type="GO" id="GO:0015031">
    <property type="term" value="P:protein transport"/>
    <property type="evidence" value="ECO:0007669"/>
    <property type="project" value="UniProtKB-KW"/>
</dbReference>
<keyword evidence="8" id="KW-1133">Transmembrane helix</keyword>
<dbReference type="Gene3D" id="1.25.40.10">
    <property type="entry name" value="Tetratricopeptide repeat domain"/>
    <property type="match status" value="2"/>
</dbReference>
<accession>A0A411PM27</accession>
<dbReference type="InterPro" id="IPR051045">
    <property type="entry name" value="TonB-dependent_transducer"/>
</dbReference>
<keyword evidence="4" id="KW-1003">Cell membrane</keyword>
<sequence>MRVGLYRARDVNSKAKGIDLMKTSVCAATLLVLVLMSPSTSLASPESLNSAYAKYQKALRDNNNEVALEYAKLALELGEARLQPSDITLAYLKVNLAKLLDAEQEDKALTLFADAMELYESHYNDDAIELIDILLPYAKRIDNDKQAKSMMFDALDIAEDANNPLLLAEVQLATFERLVSTKLYSRKVSRLPGKALAIFQEHGHGFSPSQLKAEFLSAKVFVSNKKYQRASEQFESILSQLNELEFTHPYALASHAQLVEAYEELGDSDKATKHCIAIGAMRPWKDNQQQLPVYRAAPKYPMSALLNGVDGKVKVEVEVDANGFVSVTKVIDSRGGSQFVRKTVEAIEKWRYAPKFENGKPVVATTSVELEFSIQ</sequence>
<dbReference type="GO" id="GO:0055085">
    <property type="term" value="P:transmembrane transport"/>
    <property type="evidence" value="ECO:0007669"/>
    <property type="project" value="InterPro"/>
</dbReference>
<evidence type="ECO:0000256" key="1">
    <source>
        <dbReference type="ARBA" id="ARBA00004383"/>
    </source>
</evidence>
<proteinExistence type="inferred from homology"/>
<dbReference type="OrthoDB" id="1628901at2"/>
<dbReference type="AlphaFoldDB" id="A0A411PM27"/>
<evidence type="ECO:0000256" key="3">
    <source>
        <dbReference type="ARBA" id="ARBA00022448"/>
    </source>
</evidence>
<dbReference type="Pfam" id="PF03544">
    <property type="entry name" value="TonB_C"/>
    <property type="match status" value="1"/>
</dbReference>
<keyword evidence="3" id="KW-0813">Transport</keyword>
<dbReference type="EMBL" id="CP036200">
    <property type="protein sequence ID" value="QBF84538.1"/>
    <property type="molecule type" value="Genomic_DNA"/>
</dbReference>
<keyword evidence="9" id="KW-0472">Membrane</keyword>
<evidence type="ECO:0000313" key="11">
    <source>
        <dbReference type="EMBL" id="QBF84538.1"/>
    </source>
</evidence>
<evidence type="ECO:0000256" key="7">
    <source>
        <dbReference type="ARBA" id="ARBA00022927"/>
    </source>
</evidence>
<dbReference type="InterPro" id="IPR037682">
    <property type="entry name" value="TonB_C"/>
</dbReference>
<evidence type="ECO:0000256" key="4">
    <source>
        <dbReference type="ARBA" id="ARBA00022475"/>
    </source>
</evidence>
<dbReference type="NCBIfam" id="TIGR01352">
    <property type="entry name" value="tonB_Cterm"/>
    <property type="match status" value="1"/>
</dbReference>
<dbReference type="InterPro" id="IPR006260">
    <property type="entry name" value="TonB/TolA_C"/>
</dbReference>
<reference evidence="11 12" key="1">
    <citation type="submission" date="2019-02" db="EMBL/GenBank/DDBJ databases">
        <title>Shewanella sp. D4-2 isolated from Dokdo Island.</title>
        <authorList>
            <person name="Baek K."/>
        </authorList>
    </citation>
    <scope>NUCLEOTIDE SEQUENCE [LARGE SCALE GENOMIC DNA]</scope>
    <source>
        <strain evidence="11 12">D4-2</strain>
    </source>
</reference>
<name>A0A411PM27_9GAMM</name>
<comment type="similarity">
    <text evidence="2">Belongs to the TonB family.</text>
</comment>
<dbReference type="Proteomes" id="UP000291106">
    <property type="component" value="Chromosome"/>
</dbReference>
<dbReference type="KEGG" id="smai:EXU30_19095"/>
<dbReference type="SUPFAM" id="SSF74653">
    <property type="entry name" value="TolA/TonB C-terminal domain"/>
    <property type="match status" value="1"/>
</dbReference>
<evidence type="ECO:0000256" key="6">
    <source>
        <dbReference type="ARBA" id="ARBA00022692"/>
    </source>
</evidence>
<evidence type="ECO:0000259" key="10">
    <source>
        <dbReference type="PROSITE" id="PS52015"/>
    </source>
</evidence>
<keyword evidence="7" id="KW-0653">Protein transport</keyword>
<keyword evidence="12" id="KW-1185">Reference proteome</keyword>
<keyword evidence="5" id="KW-0997">Cell inner membrane</keyword>
<dbReference type="GO" id="GO:0005886">
    <property type="term" value="C:plasma membrane"/>
    <property type="evidence" value="ECO:0007669"/>
    <property type="project" value="UniProtKB-SubCell"/>
</dbReference>